<evidence type="ECO:0000313" key="1">
    <source>
        <dbReference type="EMBL" id="LAA88533.1"/>
    </source>
</evidence>
<organism evidence="1">
    <name type="scientific">Micrurus lemniscatus lemniscatus</name>
    <dbReference type="NCBI Taxonomy" id="129467"/>
    <lineage>
        <taxon>Eukaryota</taxon>
        <taxon>Metazoa</taxon>
        <taxon>Chordata</taxon>
        <taxon>Craniata</taxon>
        <taxon>Vertebrata</taxon>
        <taxon>Euteleostomi</taxon>
        <taxon>Lepidosauria</taxon>
        <taxon>Squamata</taxon>
        <taxon>Bifurcata</taxon>
        <taxon>Unidentata</taxon>
        <taxon>Episquamata</taxon>
        <taxon>Toxicofera</taxon>
        <taxon>Serpentes</taxon>
        <taxon>Colubroidea</taxon>
        <taxon>Elapidae</taxon>
        <taxon>Elapinae</taxon>
        <taxon>Micrurus</taxon>
    </lineage>
</organism>
<dbReference type="AlphaFoldDB" id="A0A2D4IWF9"/>
<dbReference type="EMBL" id="IACK01135318">
    <property type="protein sequence ID" value="LAA88533.1"/>
    <property type="molecule type" value="Transcribed_RNA"/>
</dbReference>
<reference evidence="1" key="1">
    <citation type="submission" date="2017-07" db="EMBL/GenBank/DDBJ databases">
        <authorList>
            <person name="Mikheyev A."/>
            <person name="Grau M."/>
        </authorList>
    </citation>
    <scope>NUCLEOTIDE SEQUENCE</scope>
    <source>
        <tissue evidence="1">Venom_gland</tissue>
    </source>
</reference>
<reference evidence="1" key="2">
    <citation type="submission" date="2017-11" db="EMBL/GenBank/DDBJ databases">
        <title>Coralsnake Venomics: Analyses of Venom Gland Transcriptomes and Proteomes of Six Brazilian Taxa.</title>
        <authorList>
            <person name="Aird S.D."/>
            <person name="Jorge da Silva N."/>
            <person name="Qiu L."/>
            <person name="Villar-Briones A."/>
            <person name="Aparecida-Saddi V."/>
            <person name="Campos-Telles M.P."/>
            <person name="Grau M."/>
            <person name="Mikheyev A.S."/>
        </authorList>
    </citation>
    <scope>NUCLEOTIDE SEQUENCE</scope>
    <source>
        <tissue evidence="1">Venom_gland</tissue>
    </source>
</reference>
<name>A0A2D4IWF9_MICLE</name>
<accession>A0A2D4IWF9</accession>
<dbReference type="EMBL" id="IACK01135317">
    <property type="protein sequence ID" value="LAA88531.1"/>
    <property type="molecule type" value="Transcribed_RNA"/>
</dbReference>
<proteinExistence type="predicted"/>
<sequence>MWVGGIAMGKAPAPECGPWSVRLDVVFGEGSAGTQDRKAQTQDPQRGCASIRPAADRRIASSKDVFLVNSFYQKYLSIRSKKNYVQRENCSDINMKKKKREKGDGKKNIIVCVCVCV</sequence>
<protein>
    <submittedName>
        <fullName evidence="1">Uncharacterized protein</fullName>
    </submittedName>
</protein>